<dbReference type="InterPro" id="IPR012338">
    <property type="entry name" value="Beta-lactam/transpept-like"/>
</dbReference>
<evidence type="ECO:0000313" key="3">
    <source>
        <dbReference type="EMBL" id="MFC0673612.1"/>
    </source>
</evidence>
<protein>
    <submittedName>
        <fullName evidence="3">Serine hydrolase domain-containing protein</fullName>
        <ecNumber evidence="3">3.-.-.-</ecNumber>
    </submittedName>
</protein>
<feature type="domain" description="Beta-lactamase-related" evidence="2">
    <location>
        <begin position="74"/>
        <end position="368"/>
    </location>
</feature>
<evidence type="ECO:0000313" key="4">
    <source>
        <dbReference type="Proteomes" id="UP001589793"/>
    </source>
</evidence>
<reference evidence="3 4" key="1">
    <citation type="submission" date="2024-09" db="EMBL/GenBank/DDBJ databases">
        <authorList>
            <person name="Sun Q."/>
            <person name="Mori K."/>
        </authorList>
    </citation>
    <scope>NUCLEOTIDE SEQUENCE [LARGE SCALE GENOMIC DNA]</scope>
    <source>
        <strain evidence="3 4">CICC 10874</strain>
    </source>
</reference>
<dbReference type="EC" id="3.-.-.-" evidence="3"/>
<dbReference type="PANTHER" id="PTHR43283">
    <property type="entry name" value="BETA-LACTAMASE-RELATED"/>
    <property type="match status" value="1"/>
</dbReference>
<dbReference type="PANTHER" id="PTHR43283:SF11">
    <property type="entry name" value="BETA-LACTAMASE-RELATED DOMAIN-CONTAINING PROTEIN"/>
    <property type="match status" value="1"/>
</dbReference>
<dbReference type="RefSeq" id="WP_376979305.1">
    <property type="nucleotide sequence ID" value="NZ_JBHLSV010000005.1"/>
</dbReference>
<accession>A0ABV6R9F2</accession>
<evidence type="ECO:0000256" key="1">
    <source>
        <dbReference type="ARBA" id="ARBA00022801"/>
    </source>
</evidence>
<sequence>MSPADHVRLTEIVTALTHAAAEALAAGDAAGPAPLEGAVAAAAAIDRPGGGAIATGGSLGLIGRENAPSAQEPPAPAPVTEDTLFDMASVTKVVTALTAAVLLEDGVLDPEEPVAAHMDSPDPRITPRHLLTHTAGLPATLPLWRVPGSREDRIAAATGCRLESEPGTAFTYSCIGFILLGELLETLTGAPLPDLARSLVLDPAGASTARWGAEPFAATLSPALAERAACTEIQDDPPRGLVQGATHDETAWSLGRAGNAGLFASLADALAIGRVLAGRCPALPLPPAVRSLLITDQLPPAVRTGGRWRQSLGLRIGHETETGLAQQVVWHSGFTGTMIQADPRGGTVAVLLTNRVHPHRSLFTLEAARRGLASAAFGSGEAAQR</sequence>
<name>A0ABV6R9F2_9MICO</name>
<proteinExistence type="predicted"/>
<dbReference type="GO" id="GO:0016787">
    <property type="term" value="F:hydrolase activity"/>
    <property type="evidence" value="ECO:0007669"/>
    <property type="project" value="UniProtKB-KW"/>
</dbReference>
<evidence type="ECO:0000259" key="2">
    <source>
        <dbReference type="Pfam" id="PF00144"/>
    </source>
</evidence>
<keyword evidence="1 3" id="KW-0378">Hydrolase</keyword>
<organism evidence="3 4">
    <name type="scientific">Brachybacterium hainanense</name>
    <dbReference type="NCBI Taxonomy" id="1541174"/>
    <lineage>
        <taxon>Bacteria</taxon>
        <taxon>Bacillati</taxon>
        <taxon>Actinomycetota</taxon>
        <taxon>Actinomycetes</taxon>
        <taxon>Micrococcales</taxon>
        <taxon>Dermabacteraceae</taxon>
        <taxon>Brachybacterium</taxon>
    </lineage>
</organism>
<dbReference type="Proteomes" id="UP001589793">
    <property type="component" value="Unassembled WGS sequence"/>
</dbReference>
<gene>
    <name evidence="3" type="ORF">ACFFF6_06565</name>
</gene>
<dbReference type="InterPro" id="IPR001466">
    <property type="entry name" value="Beta-lactam-related"/>
</dbReference>
<dbReference type="Gene3D" id="3.40.710.10">
    <property type="entry name" value="DD-peptidase/beta-lactamase superfamily"/>
    <property type="match status" value="1"/>
</dbReference>
<comment type="caution">
    <text evidence="3">The sequence shown here is derived from an EMBL/GenBank/DDBJ whole genome shotgun (WGS) entry which is preliminary data.</text>
</comment>
<dbReference type="SUPFAM" id="SSF56601">
    <property type="entry name" value="beta-lactamase/transpeptidase-like"/>
    <property type="match status" value="1"/>
</dbReference>
<keyword evidence="4" id="KW-1185">Reference proteome</keyword>
<dbReference type="Pfam" id="PF00144">
    <property type="entry name" value="Beta-lactamase"/>
    <property type="match status" value="1"/>
</dbReference>
<dbReference type="EMBL" id="JBHLSV010000005">
    <property type="protein sequence ID" value="MFC0673612.1"/>
    <property type="molecule type" value="Genomic_DNA"/>
</dbReference>
<dbReference type="InterPro" id="IPR050789">
    <property type="entry name" value="Diverse_Enzym_Activities"/>
</dbReference>